<organism evidence="1 2">
    <name type="scientific">Manihot esculenta</name>
    <name type="common">Cassava</name>
    <name type="synonym">Jatropha manihot</name>
    <dbReference type="NCBI Taxonomy" id="3983"/>
    <lineage>
        <taxon>Eukaryota</taxon>
        <taxon>Viridiplantae</taxon>
        <taxon>Streptophyta</taxon>
        <taxon>Embryophyta</taxon>
        <taxon>Tracheophyta</taxon>
        <taxon>Spermatophyta</taxon>
        <taxon>Magnoliopsida</taxon>
        <taxon>eudicotyledons</taxon>
        <taxon>Gunneridae</taxon>
        <taxon>Pentapetalae</taxon>
        <taxon>rosids</taxon>
        <taxon>fabids</taxon>
        <taxon>Malpighiales</taxon>
        <taxon>Euphorbiaceae</taxon>
        <taxon>Crotonoideae</taxon>
        <taxon>Manihoteae</taxon>
        <taxon>Manihot</taxon>
    </lineage>
</organism>
<evidence type="ECO:0000313" key="1">
    <source>
        <dbReference type="EMBL" id="KAG8632727.1"/>
    </source>
</evidence>
<sequence>MPNAQFSPTIHSSHLFSTRNPTLLHYSSALKPCDQLSFCMASRTTTFTARLKAIPSDTHSKTSELVKEINWDNLGLSPVPTDYMYVMRCSGTDEFSDGELLPFGKIELNPFSSVLNYGQGIIEGLKAFKKEDDSVVLFRPEANGLRMRVGADRICMPAPTIDQFVQAVKATVSANRRWVPPPNKGFLYIRPLLIGSGAVLSLTPSPEFIFLIYVTPVGNYFEHGAEPINLVIENDIHRAVPGGVGSINSIGNYAMVMKGRAAARASGYHDALYLDAVNNKYLEEISTANIFVLKDKTICTPALGGTILPGITRESVIDIARRQRFQVEERLVSVEELFNADEVFCTGNAVGLLPVGSITYQGKRLSFKEGGVGTVSKQLSSALTDIQMGLTDDKMGWTVVLKLEEK</sequence>
<protein>
    <submittedName>
        <fullName evidence="1">Uncharacterized protein</fullName>
    </submittedName>
</protein>
<accession>A0ACB7FXJ8</accession>
<comment type="caution">
    <text evidence="1">The sequence shown here is derived from an EMBL/GenBank/DDBJ whole genome shotgun (WGS) entry which is preliminary data.</text>
</comment>
<reference evidence="2" key="1">
    <citation type="journal article" date="2016" name="Nat. Biotechnol.">
        <title>Sequencing wild and cultivated cassava and related species reveals extensive interspecific hybridization and genetic diversity.</title>
        <authorList>
            <person name="Bredeson J.V."/>
            <person name="Lyons J.B."/>
            <person name="Prochnik S.E."/>
            <person name="Wu G.A."/>
            <person name="Ha C.M."/>
            <person name="Edsinger-Gonzales E."/>
            <person name="Grimwood J."/>
            <person name="Schmutz J."/>
            <person name="Rabbi I.Y."/>
            <person name="Egesi C."/>
            <person name="Nauluvula P."/>
            <person name="Lebot V."/>
            <person name="Ndunguru J."/>
            <person name="Mkamilo G."/>
            <person name="Bart R.S."/>
            <person name="Setter T.L."/>
            <person name="Gleadow R.M."/>
            <person name="Kulakow P."/>
            <person name="Ferguson M.E."/>
            <person name="Rounsley S."/>
            <person name="Rokhsar D.S."/>
        </authorList>
    </citation>
    <scope>NUCLEOTIDE SEQUENCE [LARGE SCALE GENOMIC DNA]</scope>
    <source>
        <strain evidence="2">cv. AM560-2</strain>
    </source>
</reference>
<keyword evidence="2" id="KW-1185">Reference proteome</keyword>
<dbReference type="Proteomes" id="UP000091857">
    <property type="component" value="Chromosome 18"/>
</dbReference>
<evidence type="ECO:0000313" key="2">
    <source>
        <dbReference type="Proteomes" id="UP000091857"/>
    </source>
</evidence>
<proteinExistence type="predicted"/>
<gene>
    <name evidence="1" type="ORF">MANES_18G051500v8</name>
</gene>
<name>A0ACB7FXJ8_MANES</name>
<dbReference type="EMBL" id="CM004404">
    <property type="protein sequence ID" value="KAG8632727.1"/>
    <property type="molecule type" value="Genomic_DNA"/>
</dbReference>